<accession>A0ABT0DFK3</accession>
<reference evidence="4 5" key="1">
    <citation type="submission" date="2022-04" db="EMBL/GenBank/DDBJ databases">
        <authorList>
            <person name="Grouzdev D.S."/>
            <person name="Pantiukh K.S."/>
            <person name="Krutkina M.S."/>
        </authorList>
    </citation>
    <scope>NUCLEOTIDE SEQUENCE [LARGE SCALE GENOMIC DNA]</scope>
    <source>
        <strain evidence="4 5">6x-1</strain>
    </source>
</reference>
<dbReference type="SUPFAM" id="SSF51419">
    <property type="entry name" value="PLP-binding barrel"/>
    <property type="match status" value="1"/>
</dbReference>
<comment type="caution">
    <text evidence="4">The sequence shown here is derived from an EMBL/GenBank/DDBJ whole genome shotgun (WGS) entry which is preliminary data.</text>
</comment>
<comment type="similarity">
    <text evidence="1">Belongs to the DSD1 family.</text>
</comment>
<keyword evidence="5" id="KW-1185">Reference proteome</keyword>
<name>A0ABT0DFK3_9HYPH</name>
<dbReference type="Pfam" id="PF14031">
    <property type="entry name" value="D-ser_dehydrat"/>
    <property type="match status" value="1"/>
</dbReference>
<dbReference type="PANTHER" id="PTHR28004">
    <property type="entry name" value="ZGC:162816-RELATED"/>
    <property type="match status" value="1"/>
</dbReference>
<dbReference type="InterPro" id="IPR042208">
    <property type="entry name" value="D-ser_dehydrat-like_sf"/>
</dbReference>
<dbReference type="InterPro" id="IPR051466">
    <property type="entry name" value="D-amino_acid_metab_enzyme"/>
</dbReference>
<evidence type="ECO:0000313" key="4">
    <source>
        <dbReference type="EMBL" id="MCK0198738.1"/>
    </source>
</evidence>
<dbReference type="SMART" id="SM01119">
    <property type="entry name" value="D-ser_dehydrat"/>
    <property type="match status" value="1"/>
</dbReference>
<dbReference type="PANTHER" id="PTHR28004:SF2">
    <property type="entry name" value="D-SERINE DEHYDRATASE"/>
    <property type="match status" value="1"/>
</dbReference>
<keyword evidence="2" id="KW-0456">Lyase</keyword>
<dbReference type="Gene3D" id="3.20.20.10">
    <property type="entry name" value="Alanine racemase"/>
    <property type="match status" value="1"/>
</dbReference>
<evidence type="ECO:0000313" key="5">
    <source>
        <dbReference type="Proteomes" id="UP001203284"/>
    </source>
</evidence>
<dbReference type="InterPro" id="IPR029066">
    <property type="entry name" value="PLP-binding_barrel"/>
</dbReference>
<gene>
    <name evidence="4" type="ORF">MWN34_17710</name>
</gene>
<dbReference type="Proteomes" id="UP001203284">
    <property type="component" value="Unassembled WGS sequence"/>
</dbReference>
<evidence type="ECO:0000259" key="3">
    <source>
        <dbReference type="SMART" id="SM01119"/>
    </source>
</evidence>
<dbReference type="Gene3D" id="2.40.37.20">
    <property type="entry name" value="D-serine dehydratase-like domain"/>
    <property type="match status" value="1"/>
</dbReference>
<proteinExistence type="inferred from homology"/>
<dbReference type="InterPro" id="IPR026956">
    <property type="entry name" value="D-ser_dehydrat-like_dom"/>
</dbReference>
<organism evidence="4 5">
    <name type="scientific">Ancylobacter crimeensis</name>
    <dbReference type="NCBI Taxonomy" id="2579147"/>
    <lineage>
        <taxon>Bacteria</taxon>
        <taxon>Pseudomonadati</taxon>
        <taxon>Pseudomonadota</taxon>
        <taxon>Alphaproteobacteria</taxon>
        <taxon>Hyphomicrobiales</taxon>
        <taxon>Xanthobacteraceae</taxon>
        <taxon>Ancylobacter</taxon>
    </lineage>
</organism>
<dbReference type="RefSeq" id="WP_247030640.1">
    <property type="nucleotide sequence ID" value="NZ_JALKCH010000014.1"/>
</dbReference>
<sequence length="369" mass="38290">MTEPSAPIAVPAGLPSAGSLPSTPAVLVDLDIARRNIRRLQDYADTHGLKLRPHIKTHKLPDMARLQLAAGAVGITCQKISEAEAMLEGAPEIADLLITYNIVGTSKLDRLKALARRVRLSVVADSAAVVDGLSAAFADAPAPLAVLVECDTGAHRCGVATPAEANRLAHRIAASPGLVFGGLMTYPPAGGEARVEAFMGAAKALIEAEGLAVAVISSGGTPTMMDAAHAPVTTEYRAGTYIYNDRSLVARGACAWEDCALTVLATVVSVPAPGRAIIDAGSKTLTSDLLGLTGYGHVLGRPDIVIDQLSEEHGRLVSEDAIGFAVGDTVRIVPNHACVVTNMVDAVHVVQDAEPRIAPWPVAARGRIV</sequence>
<evidence type="ECO:0000256" key="1">
    <source>
        <dbReference type="ARBA" id="ARBA00005323"/>
    </source>
</evidence>
<protein>
    <submittedName>
        <fullName evidence="4">D-TA family PLP-dependent enzyme</fullName>
    </submittedName>
</protein>
<dbReference type="Pfam" id="PF01168">
    <property type="entry name" value="Ala_racemase_N"/>
    <property type="match status" value="1"/>
</dbReference>
<dbReference type="EMBL" id="JALKCH010000014">
    <property type="protein sequence ID" value="MCK0198738.1"/>
    <property type="molecule type" value="Genomic_DNA"/>
</dbReference>
<dbReference type="CDD" id="cd06820">
    <property type="entry name" value="PLPDE_III_LS_D-TA_like"/>
    <property type="match status" value="1"/>
</dbReference>
<evidence type="ECO:0000256" key="2">
    <source>
        <dbReference type="ARBA" id="ARBA00023239"/>
    </source>
</evidence>
<dbReference type="InterPro" id="IPR001608">
    <property type="entry name" value="Ala_racemase_N"/>
</dbReference>
<feature type="domain" description="D-serine dehydratase-like" evidence="3">
    <location>
        <begin position="260"/>
        <end position="351"/>
    </location>
</feature>